<keyword evidence="8" id="KW-1185">Reference proteome</keyword>
<keyword evidence="4 6" id="KW-1133">Transmembrane helix</keyword>
<evidence type="ECO:0000256" key="1">
    <source>
        <dbReference type="ARBA" id="ARBA00004141"/>
    </source>
</evidence>
<comment type="similarity">
    <text evidence="2">Belongs to the tetraspanin (TM4SF) family.</text>
</comment>
<evidence type="ECO:0000313" key="8">
    <source>
        <dbReference type="Proteomes" id="UP000821866"/>
    </source>
</evidence>
<gene>
    <name evidence="7" type="ORF">HPB51_003836</name>
</gene>
<protein>
    <recommendedName>
        <fullName evidence="9">Tetraspanin</fullName>
    </recommendedName>
</protein>
<comment type="caution">
    <text evidence="7">The sequence shown here is derived from an EMBL/GenBank/DDBJ whole genome shotgun (WGS) entry which is preliminary data.</text>
</comment>
<feature type="transmembrane region" description="Helical" evidence="6">
    <location>
        <begin position="12"/>
        <end position="32"/>
    </location>
</feature>
<evidence type="ECO:0000256" key="6">
    <source>
        <dbReference type="SAM" id="Phobius"/>
    </source>
</evidence>
<dbReference type="AlphaFoldDB" id="A0A9J6EKG5"/>
<dbReference type="GO" id="GO:0005886">
    <property type="term" value="C:plasma membrane"/>
    <property type="evidence" value="ECO:0007669"/>
    <property type="project" value="TreeGrafter"/>
</dbReference>
<dbReference type="PRINTS" id="PR00259">
    <property type="entry name" value="TMFOUR"/>
</dbReference>
<accession>A0A9J6EKG5</accession>
<reference evidence="7" key="2">
    <citation type="submission" date="2021-09" db="EMBL/GenBank/DDBJ databases">
        <authorList>
            <person name="Jia N."/>
            <person name="Wang J."/>
            <person name="Shi W."/>
            <person name="Du L."/>
            <person name="Sun Y."/>
            <person name="Zhan W."/>
            <person name="Jiang J."/>
            <person name="Wang Q."/>
            <person name="Zhang B."/>
            <person name="Ji P."/>
            <person name="Sakyi L.B."/>
            <person name="Cui X."/>
            <person name="Yuan T."/>
            <person name="Jiang B."/>
            <person name="Yang W."/>
            <person name="Lam T.T.-Y."/>
            <person name="Chang Q."/>
            <person name="Ding S."/>
            <person name="Wang X."/>
            <person name="Zhu J."/>
            <person name="Ruan X."/>
            <person name="Zhao L."/>
            <person name="Wei J."/>
            <person name="Que T."/>
            <person name="Du C."/>
            <person name="Cheng J."/>
            <person name="Dai P."/>
            <person name="Han X."/>
            <person name="Huang E."/>
            <person name="Gao Y."/>
            <person name="Liu J."/>
            <person name="Shao H."/>
            <person name="Ye R."/>
            <person name="Li L."/>
            <person name="Wei W."/>
            <person name="Wang X."/>
            <person name="Wang C."/>
            <person name="Huo Q."/>
            <person name="Li W."/>
            <person name="Guo W."/>
            <person name="Chen H."/>
            <person name="Chen S."/>
            <person name="Zhou L."/>
            <person name="Zhou L."/>
            <person name="Ni X."/>
            <person name="Tian J."/>
            <person name="Zhou Y."/>
            <person name="Sheng Y."/>
            <person name="Liu T."/>
            <person name="Pan Y."/>
            <person name="Xia L."/>
            <person name="Li J."/>
            <person name="Zhao F."/>
            <person name="Cao W."/>
        </authorList>
    </citation>
    <scope>NUCLEOTIDE SEQUENCE</scope>
    <source>
        <strain evidence="7">Rmic-2018</strain>
        <tissue evidence="7">Larvae</tissue>
    </source>
</reference>
<comment type="subcellular location">
    <subcellularLocation>
        <location evidence="1">Membrane</location>
        <topology evidence="1">Multi-pass membrane protein</topology>
    </subcellularLocation>
</comment>
<name>A0A9J6EKG5_RHIMP</name>
<dbReference type="EMBL" id="JABSTU010000003">
    <property type="protein sequence ID" value="KAH8034995.1"/>
    <property type="molecule type" value="Genomic_DNA"/>
</dbReference>
<feature type="transmembrane region" description="Helical" evidence="6">
    <location>
        <begin position="159"/>
        <end position="182"/>
    </location>
</feature>
<evidence type="ECO:0000256" key="5">
    <source>
        <dbReference type="ARBA" id="ARBA00023136"/>
    </source>
</evidence>
<evidence type="ECO:0008006" key="9">
    <source>
        <dbReference type="Google" id="ProtNLM"/>
    </source>
</evidence>
<dbReference type="PANTHER" id="PTHR19282">
    <property type="entry name" value="TETRASPANIN"/>
    <property type="match status" value="1"/>
</dbReference>
<keyword evidence="5 6" id="KW-0472">Membrane</keyword>
<dbReference type="PANTHER" id="PTHR19282:SF431">
    <property type="entry name" value="TETRASPANIN 26A, ISOFORM B-RELATED"/>
    <property type="match status" value="1"/>
</dbReference>
<evidence type="ECO:0000313" key="7">
    <source>
        <dbReference type="EMBL" id="KAH8034995.1"/>
    </source>
</evidence>
<keyword evidence="3 6" id="KW-0812">Transmembrane</keyword>
<sequence>MYSQLVVHVELTVMLGGTLLVLLSFCGCVGALRENTCLLNAYSSLITALLLLNFIVGLLVFSLPSQLKRMQDLQCCGLSQRSFRDWNSNMYFNCSRTNPSSERCSVPYSCCRRNSTEEVVNLSCGQGVLNRTDYDAWFTVYTGNCVDAVHRLMRENATIITGACLVFVILLAFVQMVTQALVDEIFIIRRIYERVYDRLYDMRASAENTERVE</sequence>
<dbReference type="PIRSF" id="PIRSF002419">
    <property type="entry name" value="Tetraspanin"/>
    <property type="match status" value="1"/>
</dbReference>
<dbReference type="Proteomes" id="UP000821866">
    <property type="component" value="Chromosome 11"/>
</dbReference>
<proteinExistence type="inferred from homology"/>
<dbReference type="InterPro" id="IPR018499">
    <property type="entry name" value="Tetraspanin/Peripherin"/>
</dbReference>
<evidence type="ECO:0000256" key="3">
    <source>
        <dbReference type="ARBA" id="ARBA00022692"/>
    </source>
</evidence>
<dbReference type="Pfam" id="PF00335">
    <property type="entry name" value="Tetraspanin"/>
    <property type="match status" value="1"/>
</dbReference>
<reference evidence="7" key="1">
    <citation type="journal article" date="2020" name="Cell">
        <title>Large-Scale Comparative Analyses of Tick Genomes Elucidate Their Genetic Diversity and Vector Capacities.</title>
        <authorList>
            <consortium name="Tick Genome and Microbiome Consortium (TIGMIC)"/>
            <person name="Jia N."/>
            <person name="Wang J."/>
            <person name="Shi W."/>
            <person name="Du L."/>
            <person name="Sun Y."/>
            <person name="Zhan W."/>
            <person name="Jiang J.F."/>
            <person name="Wang Q."/>
            <person name="Zhang B."/>
            <person name="Ji P."/>
            <person name="Bell-Sakyi L."/>
            <person name="Cui X.M."/>
            <person name="Yuan T.T."/>
            <person name="Jiang B.G."/>
            <person name="Yang W.F."/>
            <person name="Lam T.T."/>
            <person name="Chang Q.C."/>
            <person name="Ding S.J."/>
            <person name="Wang X.J."/>
            <person name="Zhu J.G."/>
            <person name="Ruan X.D."/>
            <person name="Zhao L."/>
            <person name="Wei J.T."/>
            <person name="Ye R.Z."/>
            <person name="Que T.C."/>
            <person name="Du C.H."/>
            <person name="Zhou Y.H."/>
            <person name="Cheng J.X."/>
            <person name="Dai P.F."/>
            <person name="Guo W.B."/>
            <person name="Han X.H."/>
            <person name="Huang E.J."/>
            <person name="Li L.F."/>
            <person name="Wei W."/>
            <person name="Gao Y.C."/>
            <person name="Liu J.Z."/>
            <person name="Shao H.Z."/>
            <person name="Wang X."/>
            <person name="Wang C.C."/>
            <person name="Yang T.C."/>
            <person name="Huo Q.B."/>
            <person name="Li W."/>
            <person name="Chen H.Y."/>
            <person name="Chen S.E."/>
            <person name="Zhou L.G."/>
            <person name="Ni X.B."/>
            <person name="Tian J.H."/>
            <person name="Sheng Y."/>
            <person name="Liu T."/>
            <person name="Pan Y.S."/>
            <person name="Xia L.Y."/>
            <person name="Li J."/>
            <person name="Zhao F."/>
            <person name="Cao W.C."/>
        </authorList>
    </citation>
    <scope>NUCLEOTIDE SEQUENCE</scope>
    <source>
        <strain evidence="7">Rmic-2018</strain>
    </source>
</reference>
<dbReference type="InterPro" id="IPR000301">
    <property type="entry name" value="Tetraspanin_animals"/>
</dbReference>
<feature type="transmembrane region" description="Helical" evidence="6">
    <location>
        <begin position="38"/>
        <end position="61"/>
    </location>
</feature>
<dbReference type="VEuPathDB" id="VectorBase:LOC119177833"/>
<organism evidence="7 8">
    <name type="scientific">Rhipicephalus microplus</name>
    <name type="common">Cattle tick</name>
    <name type="synonym">Boophilus microplus</name>
    <dbReference type="NCBI Taxonomy" id="6941"/>
    <lineage>
        <taxon>Eukaryota</taxon>
        <taxon>Metazoa</taxon>
        <taxon>Ecdysozoa</taxon>
        <taxon>Arthropoda</taxon>
        <taxon>Chelicerata</taxon>
        <taxon>Arachnida</taxon>
        <taxon>Acari</taxon>
        <taxon>Parasitiformes</taxon>
        <taxon>Ixodida</taxon>
        <taxon>Ixodoidea</taxon>
        <taxon>Ixodidae</taxon>
        <taxon>Rhipicephalinae</taxon>
        <taxon>Rhipicephalus</taxon>
        <taxon>Boophilus</taxon>
    </lineage>
</organism>
<evidence type="ECO:0000256" key="4">
    <source>
        <dbReference type="ARBA" id="ARBA00022989"/>
    </source>
</evidence>
<evidence type="ECO:0000256" key="2">
    <source>
        <dbReference type="ARBA" id="ARBA00006840"/>
    </source>
</evidence>